<dbReference type="EMBL" id="JBHTIS010004442">
    <property type="protein sequence ID" value="MFD1052464.1"/>
    <property type="molecule type" value="Genomic_DNA"/>
</dbReference>
<feature type="domain" description="RNA polymerase sigma-70 region 2" evidence="1">
    <location>
        <begin position="14"/>
        <end position="44"/>
    </location>
</feature>
<dbReference type="Proteomes" id="UP001597045">
    <property type="component" value="Unassembled WGS sequence"/>
</dbReference>
<reference evidence="3" key="1">
    <citation type="journal article" date="2019" name="Int. J. Syst. Evol. Microbiol.">
        <title>The Global Catalogue of Microorganisms (GCM) 10K type strain sequencing project: providing services to taxonomists for standard genome sequencing and annotation.</title>
        <authorList>
            <consortium name="The Broad Institute Genomics Platform"/>
            <consortium name="The Broad Institute Genome Sequencing Center for Infectious Disease"/>
            <person name="Wu L."/>
            <person name="Ma J."/>
        </authorList>
    </citation>
    <scope>NUCLEOTIDE SEQUENCE [LARGE SCALE GENOMIC DNA]</scope>
    <source>
        <strain evidence="3">JCM 31486</strain>
    </source>
</reference>
<proteinExistence type="predicted"/>
<evidence type="ECO:0000313" key="3">
    <source>
        <dbReference type="Proteomes" id="UP001597045"/>
    </source>
</evidence>
<sequence length="50" mass="5665">MDDEHIAEVWRTSRAYLVDIAFRMLGDVGAAEDVVQEAFVRLSRTEPGEI</sequence>
<dbReference type="Pfam" id="PF04542">
    <property type="entry name" value="Sigma70_r2"/>
    <property type="match status" value="1"/>
</dbReference>
<dbReference type="InterPro" id="IPR013325">
    <property type="entry name" value="RNA_pol_sigma_r2"/>
</dbReference>
<evidence type="ECO:0000259" key="1">
    <source>
        <dbReference type="Pfam" id="PF04542"/>
    </source>
</evidence>
<feature type="non-terminal residue" evidence="2">
    <location>
        <position position="50"/>
    </location>
</feature>
<organism evidence="2 3">
    <name type="scientific">Kibdelosporangium lantanae</name>
    <dbReference type="NCBI Taxonomy" id="1497396"/>
    <lineage>
        <taxon>Bacteria</taxon>
        <taxon>Bacillati</taxon>
        <taxon>Actinomycetota</taxon>
        <taxon>Actinomycetes</taxon>
        <taxon>Pseudonocardiales</taxon>
        <taxon>Pseudonocardiaceae</taxon>
        <taxon>Kibdelosporangium</taxon>
    </lineage>
</organism>
<comment type="caution">
    <text evidence="2">The sequence shown here is derived from an EMBL/GenBank/DDBJ whole genome shotgun (WGS) entry which is preliminary data.</text>
</comment>
<name>A0ABW3MSU1_9PSEU</name>
<protein>
    <submittedName>
        <fullName evidence="2">Sigma factor</fullName>
    </submittedName>
</protein>
<dbReference type="InterPro" id="IPR007627">
    <property type="entry name" value="RNA_pol_sigma70_r2"/>
</dbReference>
<dbReference type="Gene3D" id="1.10.1740.10">
    <property type="match status" value="1"/>
</dbReference>
<dbReference type="SUPFAM" id="SSF88946">
    <property type="entry name" value="Sigma2 domain of RNA polymerase sigma factors"/>
    <property type="match status" value="1"/>
</dbReference>
<keyword evidence="3" id="KW-1185">Reference proteome</keyword>
<evidence type="ECO:0000313" key="2">
    <source>
        <dbReference type="EMBL" id="MFD1052464.1"/>
    </source>
</evidence>
<accession>A0ABW3MSU1</accession>
<gene>
    <name evidence="2" type="ORF">ACFQ1S_46195</name>
</gene>